<keyword evidence="6" id="KW-0016">Alginate biosynthesis</keyword>
<keyword evidence="5" id="KW-0574">Periplasm</keyword>
<dbReference type="Proteomes" id="UP000198426">
    <property type="component" value="Unassembled WGS sequence"/>
</dbReference>
<evidence type="ECO:0000256" key="1">
    <source>
        <dbReference type="ARBA" id="ARBA00004418"/>
    </source>
</evidence>
<dbReference type="OrthoDB" id="5657087at2"/>
<feature type="domain" description="AlgX/AlgJ SGNH hydrolase-like" evidence="8">
    <location>
        <begin position="63"/>
        <end position="341"/>
    </location>
</feature>
<evidence type="ECO:0000256" key="4">
    <source>
        <dbReference type="ARBA" id="ARBA00022729"/>
    </source>
</evidence>
<comment type="subcellular location">
    <subcellularLocation>
        <location evidence="1">Periplasm</location>
    </subcellularLocation>
</comment>
<keyword evidence="4 7" id="KW-0732">Signal</keyword>
<sequence>MPWNDLRTGLGALCLCACALPAAAAQGPDAPEAAPEAAPDPAAALYPSQFGCSGLHEDAQTPVIEGRDGVFYRVYADIRMHHPFSDKTIELLARLSRTLQDQGTTLVFLPIPTKSQAMPGRLPEVARHYGYKTDVSAAVYQDIVDRLRAAGVVTIHGQNAMLAAEAGAMPYFQADFHWSSEGARLAAVELAREIDRLPQAADLERSEFETRQTGTQVAFSGLRQLIQRNCLHQVPEPVTATWKTEKSTLDLGLGGEDDGDGDGGGLDLFGDDESRVQVAVVGTSFSDMALANFDGWISQYTGLDVVNYAITGGNQFGSILSYLTSEDFARDRPHVLVWENPIYNNLLQYGDQPLLELIAAAGGACARPLDTRRTGPDRIEARLDGTGLAPGDVIFADAGGEGPVSAEFHFAFDDGSARVQLLERGERLRHTGRFYMPVNAYPTDRLAAVSVTFDRPVPEGASLALCAN</sequence>
<feature type="chain" id="PRO_5013280659" evidence="7">
    <location>
        <begin position="25"/>
        <end position="468"/>
    </location>
</feature>
<dbReference type="AlphaFoldDB" id="A0A239ML54"/>
<dbReference type="InterPro" id="IPR031811">
    <property type="entry name" value="ALGX/ALGJ_SGNH-like"/>
</dbReference>
<dbReference type="GO" id="GO:0016740">
    <property type="term" value="F:transferase activity"/>
    <property type="evidence" value="ECO:0007669"/>
    <property type="project" value="UniProtKB-KW"/>
</dbReference>
<dbReference type="Pfam" id="PF16822">
    <property type="entry name" value="ALGX"/>
    <property type="match status" value="1"/>
</dbReference>
<evidence type="ECO:0000256" key="6">
    <source>
        <dbReference type="ARBA" id="ARBA00022841"/>
    </source>
</evidence>
<comment type="pathway">
    <text evidence="2">Glycan biosynthesis; alginate biosynthesis.</text>
</comment>
<gene>
    <name evidence="9" type="ORF">SAMN05421757_1233</name>
</gene>
<evidence type="ECO:0000256" key="5">
    <source>
        <dbReference type="ARBA" id="ARBA00022764"/>
    </source>
</evidence>
<name>A0A239ML54_9RHOB</name>
<evidence type="ECO:0000256" key="3">
    <source>
        <dbReference type="ARBA" id="ARBA00022679"/>
    </source>
</evidence>
<reference evidence="9 10" key="1">
    <citation type="submission" date="2017-06" db="EMBL/GenBank/DDBJ databases">
        <authorList>
            <person name="Kim H.J."/>
            <person name="Triplett B.A."/>
        </authorList>
    </citation>
    <scope>NUCLEOTIDE SEQUENCE [LARGE SCALE GENOMIC DNA]</scope>
    <source>
        <strain evidence="9 10">DSM 29339</strain>
    </source>
</reference>
<organism evidence="9 10">
    <name type="scientific">Tropicimonas sediminicola</name>
    <dbReference type="NCBI Taxonomy" id="1031541"/>
    <lineage>
        <taxon>Bacteria</taxon>
        <taxon>Pseudomonadati</taxon>
        <taxon>Pseudomonadota</taxon>
        <taxon>Alphaproteobacteria</taxon>
        <taxon>Rhodobacterales</taxon>
        <taxon>Roseobacteraceae</taxon>
        <taxon>Tropicimonas</taxon>
    </lineage>
</organism>
<proteinExistence type="predicted"/>
<evidence type="ECO:0000313" key="9">
    <source>
        <dbReference type="EMBL" id="SNT42519.1"/>
    </source>
</evidence>
<dbReference type="GO" id="GO:0042121">
    <property type="term" value="P:alginic acid biosynthetic process"/>
    <property type="evidence" value="ECO:0007669"/>
    <property type="project" value="UniProtKB-UniPathway"/>
</dbReference>
<dbReference type="UniPathway" id="UPA00286"/>
<accession>A0A239ML54</accession>
<protein>
    <submittedName>
        <fullName evidence="9">Alginate biosynthesis protein AlgX</fullName>
    </submittedName>
</protein>
<evidence type="ECO:0000256" key="2">
    <source>
        <dbReference type="ARBA" id="ARBA00005182"/>
    </source>
</evidence>
<dbReference type="GO" id="GO:0042597">
    <property type="term" value="C:periplasmic space"/>
    <property type="evidence" value="ECO:0007669"/>
    <property type="project" value="UniProtKB-SubCell"/>
</dbReference>
<dbReference type="RefSeq" id="WP_089235641.1">
    <property type="nucleotide sequence ID" value="NZ_FZOY01000023.1"/>
</dbReference>
<evidence type="ECO:0000256" key="7">
    <source>
        <dbReference type="SAM" id="SignalP"/>
    </source>
</evidence>
<keyword evidence="10" id="KW-1185">Reference proteome</keyword>
<evidence type="ECO:0000259" key="8">
    <source>
        <dbReference type="Pfam" id="PF16822"/>
    </source>
</evidence>
<keyword evidence="3" id="KW-0808">Transferase</keyword>
<feature type="signal peptide" evidence="7">
    <location>
        <begin position="1"/>
        <end position="24"/>
    </location>
</feature>
<dbReference type="EMBL" id="FZOY01000023">
    <property type="protein sequence ID" value="SNT42519.1"/>
    <property type="molecule type" value="Genomic_DNA"/>
</dbReference>
<evidence type="ECO:0000313" key="10">
    <source>
        <dbReference type="Proteomes" id="UP000198426"/>
    </source>
</evidence>